<reference evidence="4 5" key="1">
    <citation type="journal article" date="2016" name="Nat. Commun.">
        <title>Thousands of microbial genomes shed light on interconnected biogeochemical processes in an aquifer system.</title>
        <authorList>
            <person name="Anantharaman K."/>
            <person name="Brown C.T."/>
            <person name="Hug L.A."/>
            <person name="Sharon I."/>
            <person name="Castelle C.J."/>
            <person name="Probst A.J."/>
            <person name="Thomas B.C."/>
            <person name="Singh A."/>
            <person name="Wilkins M.J."/>
            <person name="Karaoz U."/>
            <person name="Brodie E.L."/>
            <person name="Williams K.H."/>
            <person name="Hubbard S.S."/>
            <person name="Banfield J.F."/>
        </authorList>
    </citation>
    <scope>NUCLEOTIDE SEQUENCE [LARGE SCALE GENOMIC DNA]</scope>
</reference>
<feature type="domain" description="Response regulatory" evidence="3">
    <location>
        <begin position="4"/>
        <end position="123"/>
    </location>
</feature>
<sequence>MSEKILIVDDEKDVANFVMEYLVSDGFDVTVSNSGNDALFLLKNTQFDVLIVDMRLEGRVSGVDVIKSFSQAVRRPKIIVMSATPFKHLEPIFQQERIARLVDDVLEKPDDMTPGIITKIIKKLVNKS</sequence>
<protein>
    <recommendedName>
        <fullName evidence="3">Response regulatory domain-containing protein</fullName>
    </recommendedName>
</protein>
<proteinExistence type="predicted"/>
<name>A0A1G1KWE2_9BACT</name>
<feature type="modified residue" description="4-aspartylphosphate" evidence="2">
    <location>
        <position position="53"/>
    </location>
</feature>
<comment type="caution">
    <text evidence="4">The sequence shown here is derived from an EMBL/GenBank/DDBJ whole genome shotgun (WGS) entry which is preliminary data.</text>
</comment>
<evidence type="ECO:0000256" key="1">
    <source>
        <dbReference type="ARBA" id="ARBA00022553"/>
    </source>
</evidence>
<dbReference type="GO" id="GO:0000160">
    <property type="term" value="P:phosphorelay signal transduction system"/>
    <property type="evidence" value="ECO:0007669"/>
    <property type="project" value="InterPro"/>
</dbReference>
<dbReference type="PANTHER" id="PTHR44591:SF3">
    <property type="entry name" value="RESPONSE REGULATORY DOMAIN-CONTAINING PROTEIN"/>
    <property type="match status" value="1"/>
</dbReference>
<evidence type="ECO:0000259" key="3">
    <source>
        <dbReference type="PROSITE" id="PS50110"/>
    </source>
</evidence>
<keyword evidence="1 2" id="KW-0597">Phosphoprotein</keyword>
<dbReference type="SMART" id="SM00448">
    <property type="entry name" value="REC"/>
    <property type="match status" value="1"/>
</dbReference>
<dbReference type="InterPro" id="IPR011006">
    <property type="entry name" value="CheY-like_superfamily"/>
</dbReference>
<dbReference type="InterPro" id="IPR050595">
    <property type="entry name" value="Bact_response_regulator"/>
</dbReference>
<dbReference type="CDD" id="cd00156">
    <property type="entry name" value="REC"/>
    <property type="match status" value="1"/>
</dbReference>
<dbReference type="PANTHER" id="PTHR44591">
    <property type="entry name" value="STRESS RESPONSE REGULATOR PROTEIN 1"/>
    <property type="match status" value="1"/>
</dbReference>
<gene>
    <name evidence="4" type="ORF">A3G33_08525</name>
</gene>
<dbReference type="Proteomes" id="UP000178187">
    <property type="component" value="Unassembled WGS sequence"/>
</dbReference>
<dbReference type="EMBL" id="MHFR01000043">
    <property type="protein sequence ID" value="OGW97210.1"/>
    <property type="molecule type" value="Genomic_DNA"/>
</dbReference>
<dbReference type="AlphaFoldDB" id="A0A1G1KWE2"/>
<organism evidence="4 5">
    <name type="scientific">Candidatus Danuiimicrobium aquiferis</name>
    <dbReference type="NCBI Taxonomy" id="1801832"/>
    <lineage>
        <taxon>Bacteria</taxon>
        <taxon>Pseudomonadati</taxon>
        <taxon>Candidatus Omnitrophota</taxon>
        <taxon>Candidatus Danuiimicrobium</taxon>
    </lineage>
</organism>
<dbReference type="SUPFAM" id="SSF52172">
    <property type="entry name" value="CheY-like"/>
    <property type="match status" value="1"/>
</dbReference>
<dbReference type="PROSITE" id="PS50110">
    <property type="entry name" value="RESPONSE_REGULATORY"/>
    <property type="match status" value="1"/>
</dbReference>
<dbReference type="InterPro" id="IPR001789">
    <property type="entry name" value="Sig_transdc_resp-reg_receiver"/>
</dbReference>
<dbReference type="Pfam" id="PF00072">
    <property type="entry name" value="Response_reg"/>
    <property type="match status" value="1"/>
</dbReference>
<dbReference type="Gene3D" id="3.40.50.2300">
    <property type="match status" value="1"/>
</dbReference>
<evidence type="ECO:0000256" key="2">
    <source>
        <dbReference type="PROSITE-ProRule" id="PRU00169"/>
    </source>
</evidence>
<accession>A0A1G1KWE2</accession>
<evidence type="ECO:0000313" key="4">
    <source>
        <dbReference type="EMBL" id="OGW97210.1"/>
    </source>
</evidence>
<evidence type="ECO:0000313" key="5">
    <source>
        <dbReference type="Proteomes" id="UP000178187"/>
    </source>
</evidence>